<protein>
    <submittedName>
        <fullName evidence="1">Uncharacterized protein</fullName>
    </submittedName>
</protein>
<dbReference type="OrthoDB" id="1698005at2"/>
<gene>
    <name evidence="1" type="ORF">HMPREF9225_1972</name>
</gene>
<organism evidence="1 2">
    <name type="scientific">Peptoniphilus duerdenii ATCC BAA-1640</name>
    <dbReference type="NCBI Taxonomy" id="862517"/>
    <lineage>
        <taxon>Bacteria</taxon>
        <taxon>Bacillati</taxon>
        <taxon>Bacillota</taxon>
        <taxon>Tissierellia</taxon>
        <taxon>Tissierellales</taxon>
        <taxon>Peptoniphilaceae</taxon>
        <taxon>Peptoniphilus</taxon>
    </lineage>
</organism>
<dbReference type="Proteomes" id="UP000003280">
    <property type="component" value="Unassembled WGS sequence"/>
</dbReference>
<evidence type="ECO:0000313" key="1">
    <source>
        <dbReference type="EMBL" id="EFM24399.1"/>
    </source>
</evidence>
<keyword evidence="2" id="KW-1185">Reference proteome</keyword>
<dbReference type="RefSeq" id="WP_008902747.1">
    <property type="nucleotide sequence ID" value="NZ_GL397071.1"/>
</dbReference>
<comment type="caution">
    <text evidence="1">The sequence shown here is derived from an EMBL/GenBank/DDBJ whole genome shotgun (WGS) entry which is preliminary data.</text>
</comment>
<accession>E0NP83</accession>
<evidence type="ECO:0000313" key="2">
    <source>
        <dbReference type="Proteomes" id="UP000003280"/>
    </source>
</evidence>
<dbReference type="Pfam" id="PF19385">
    <property type="entry name" value="DUF5960"/>
    <property type="match status" value="1"/>
</dbReference>
<dbReference type="STRING" id="862517.HMPREF9225_1972"/>
<dbReference type="EMBL" id="AEEH01000054">
    <property type="protein sequence ID" value="EFM24399.1"/>
    <property type="molecule type" value="Genomic_DNA"/>
</dbReference>
<sequence length="97" mass="12038">MDRLEKNIFQLDYYSENYTRFENDFYRYTQTNIPLTFLTDDLVQMMAKTGRSYFRLNAQNAKDRMDHYFVFEIENPKENSEVKLYKYMGHKFRIEEK</sequence>
<dbReference type="HOGENOM" id="CLU_173387_0_0_9"/>
<dbReference type="InterPro" id="IPR046004">
    <property type="entry name" value="DUF5960"/>
</dbReference>
<dbReference type="AlphaFoldDB" id="E0NP83"/>
<reference evidence="1 2" key="1">
    <citation type="submission" date="2010-07" db="EMBL/GenBank/DDBJ databases">
        <authorList>
            <person name="Muzny D."/>
            <person name="Qin X."/>
            <person name="Deng J."/>
            <person name="Jiang H."/>
            <person name="Liu Y."/>
            <person name="Qu J."/>
            <person name="Song X.-Z."/>
            <person name="Zhang L."/>
            <person name="Thornton R."/>
            <person name="Coyle M."/>
            <person name="Francisco L."/>
            <person name="Jackson L."/>
            <person name="Javaid M."/>
            <person name="Korchina V."/>
            <person name="Kovar C."/>
            <person name="Mata R."/>
            <person name="Mathew T."/>
            <person name="Ngo R."/>
            <person name="Nguyen L."/>
            <person name="Nguyen N."/>
            <person name="Okwuonu G."/>
            <person name="Ongeri F."/>
            <person name="Pham C."/>
            <person name="Simmons D."/>
            <person name="Wilczek-Boney K."/>
            <person name="Hale W."/>
            <person name="Jakkamsetti A."/>
            <person name="Pham P."/>
            <person name="Ruth R."/>
            <person name="San Lucas F."/>
            <person name="Warren J."/>
            <person name="Zhang J."/>
            <person name="Zhao Z."/>
            <person name="Zhou C."/>
            <person name="Zhu D."/>
            <person name="Lee S."/>
            <person name="Bess C."/>
            <person name="Blankenburg K."/>
            <person name="Forbes L."/>
            <person name="Fu Q."/>
            <person name="Gubbala S."/>
            <person name="Hirani K."/>
            <person name="Jayaseelan J.C."/>
            <person name="Lara F."/>
            <person name="Munidasa M."/>
            <person name="Palculict T."/>
            <person name="Patil S."/>
            <person name="Pu L.-L."/>
            <person name="Saada N."/>
            <person name="Tang L."/>
            <person name="Weissenberger G."/>
            <person name="Zhu Y."/>
            <person name="Hemphill L."/>
            <person name="Shang Y."/>
            <person name="Youmans B."/>
            <person name="Ayvaz T."/>
            <person name="Ross M."/>
            <person name="Santibanez J."/>
            <person name="Aqrawi P."/>
            <person name="Gross S."/>
            <person name="Joshi V."/>
            <person name="Fowler G."/>
            <person name="Nazareth L."/>
            <person name="Reid J."/>
            <person name="Worley K."/>
            <person name="Petrosino J."/>
            <person name="Highlander S."/>
            <person name="Gibbs R."/>
        </authorList>
    </citation>
    <scope>NUCLEOTIDE SEQUENCE [LARGE SCALE GENOMIC DNA]</scope>
    <source>
        <strain evidence="1 2">ATCC BAA-1640</strain>
    </source>
</reference>
<name>E0NP83_9FIRM</name>
<dbReference type="eggNOG" id="ENOG50330UP">
    <property type="taxonomic scope" value="Bacteria"/>
</dbReference>
<proteinExistence type="predicted"/>